<dbReference type="HOGENOM" id="CLU_2279165_0_0_1"/>
<reference evidence="2" key="2">
    <citation type="submission" date="2015-01" db="EMBL/GenBank/DDBJ databases">
        <title>Evolutionary Origins and Diversification of the Mycorrhizal Mutualists.</title>
        <authorList>
            <consortium name="DOE Joint Genome Institute"/>
            <consortium name="Mycorrhizal Genomics Consortium"/>
            <person name="Kohler A."/>
            <person name="Kuo A."/>
            <person name="Nagy L.G."/>
            <person name="Floudas D."/>
            <person name="Copeland A."/>
            <person name="Barry K.W."/>
            <person name="Cichocki N."/>
            <person name="Veneault-Fourrey C."/>
            <person name="LaButti K."/>
            <person name="Lindquist E.A."/>
            <person name="Lipzen A."/>
            <person name="Lundell T."/>
            <person name="Morin E."/>
            <person name="Murat C."/>
            <person name="Riley R."/>
            <person name="Ohm R."/>
            <person name="Sun H."/>
            <person name="Tunlid A."/>
            <person name="Henrissat B."/>
            <person name="Grigoriev I.V."/>
            <person name="Hibbett D.S."/>
            <person name="Martin F."/>
        </authorList>
    </citation>
    <scope>NUCLEOTIDE SEQUENCE [LARGE SCALE GENOMIC DNA]</scope>
    <source>
        <strain evidence="2">Foug A</strain>
    </source>
</reference>
<reference evidence="1 2" key="1">
    <citation type="submission" date="2014-04" db="EMBL/GenBank/DDBJ databases">
        <authorList>
            <consortium name="DOE Joint Genome Institute"/>
            <person name="Kuo A."/>
            <person name="Kohler A."/>
            <person name="Nagy L.G."/>
            <person name="Floudas D."/>
            <person name="Copeland A."/>
            <person name="Barry K.W."/>
            <person name="Cichocki N."/>
            <person name="Veneault-Fourrey C."/>
            <person name="LaButti K."/>
            <person name="Lindquist E.A."/>
            <person name="Lipzen A."/>
            <person name="Lundell T."/>
            <person name="Morin E."/>
            <person name="Murat C."/>
            <person name="Sun H."/>
            <person name="Tunlid A."/>
            <person name="Henrissat B."/>
            <person name="Grigoriev I.V."/>
            <person name="Hibbett D.S."/>
            <person name="Martin F."/>
            <person name="Nordberg H.P."/>
            <person name="Cantor M.N."/>
            <person name="Hua S.X."/>
        </authorList>
    </citation>
    <scope>NUCLEOTIDE SEQUENCE [LARGE SCALE GENOMIC DNA]</scope>
    <source>
        <strain evidence="1 2">Foug A</strain>
    </source>
</reference>
<dbReference type="AlphaFoldDB" id="A0A0C2ZES3"/>
<protein>
    <submittedName>
        <fullName evidence="1">Uncharacterized protein</fullName>
    </submittedName>
</protein>
<gene>
    <name evidence="1" type="ORF">SCLCIDRAFT_963505</name>
</gene>
<dbReference type="InParanoid" id="A0A0C2ZES3"/>
<dbReference type="Proteomes" id="UP000053989">
    <property type="component" value="Unassembled WGS sequence"/>
</dbReference>
<name>A0A0C2ZES3_9AGAM</name>
<keyword evidence="2" id="KW-1185">Reference proteome</keyword>
<evidence type="ECO:0000313" key="2">
    <source>
        <dbReference type="Proteomes" id="UP000053989"/>
    </source>
</evidence>
<dbReference type="EMBL" id="KN822064">
    <property type="protein sequence ID" value="KIM60233.1"/>
    <property type="molecule type" value="Genomic_DNA"/>
</dbReference>
<organism evidence="1 2">
    <name type="scientific">Scleroderma citrinum Foug A</name>
    <dbReference type="NCBI Taxonomy" id="1036808"/>
    <lineage>
        <taxon>Eukaryota</taxon>
        <taxon>Fungi</taxon>
        <taxon>Dikarya</taxon>
        <taxon>Basidiomycota</taxon>
        <taxon>Agaricomycotina</taxon>
        <taxon>Agaricomycetes</taxon>
        <taxon>Agaricomycetidae</taxon>
        <taxon>Boletales</taxon>
        <taxon>Sclerodermatineae</taxon>
        <taxon>Sclerodermataceae</taxon>
        <taxon>Scleroderma</taxon>
    </lineage>
</organism>
<sequence length="102" mass="12466">MLLTYWRRRQWTRVCRTLCTYVHHLDFQHRYIGEVLPQLIKQDYHDVTLYYCLRTCGFVQSKNISIGRLRSEIYVFACVHHILSVPFMRMVSPREWVNFPVE</sequence>
<accession>A0A0C2ZES3</accession>
<proteinExistence type="predicted"/>
<evidence type="ECO:0000313" key="1">
    <source>
        <dbReference type="EMBL" id="KIM60233.1"/>
    </source>
</evidence>